<feature type="compositionally biased region" description="Basic and acidic residues" evidence="3">
    <location>
        <begin position="138"/>
        <end position="148"/>
    </location>
</feature>
<sequence>MLSFPSGLPCKANYFFYSFKINRYGEIVNINLVRDKKTGKSKGFCFLCYEDQRSTILAVDNFNGIKIRGRTIRVDHVANYRPPKDSTNLDDITRTIREKGCGVKTPPPSSSDSSEDEMSMKKYKKDKKEKKMKKKGRDARMTMDDKQEMSTSSSLVSQHKTGKEKEGGGFGKPTIVGLERGTSPERREGRCDRREGCDGLEGQGGHEGQDGPEGQDGHEGNEGHDRHEGEGCEGHKCLTGSSVPPQSQPEYAETSRKEKSWHKKSSGSSSRKEKRKKEKRRHRDRSRSSEKHSHRHGDHSERGAKKRKHKHKSRSSTKDSHSRDRDPTYSSHHKSS</sequence>
<dbReference type="PANTHER" id="PTHR45880:SF1">
    <property type="entry name" value="RNA-BINDING MOTIF PROTEIN, X-LINKED 2"/>
    <property type="match status" value="1"/>
</dbReference>
<feature type="compositionally biased region" description="Polar residues" evidence="3">
    <location>
        <begin position="149"/>
        <end position="159"/>
    </location>
</feature>
<feature type="compositionally biased region" description="Basic residues" evidence="3">
    <location>
        <begin position="121"/>
        <end position="137"/>
    </location>
</feature>
<evidence type="ECO:0000256" key="3">
    <source>
        <dbReference type="SAM" id="MobiDB-lite"/>
    </source>
</evidence>
<feature type="compositionally biased region" description="Basic and acidic residues" evidence="3">
    <location>
        <begin position="215"/>
        <end position="236"/>
    </location>
</feature>
<dbReference type="InterPro" id="IPR012677">
    <property type="entry name" value="Nucleotide-bd_a/b_plait_sf"/>
</dbReference>
<dbReference type="AlphaFoldDB" id="A0A5F8G8U8"/>
<organism evidence="5 6">
    <name type="scientific">Monodelphis domestica</name>
    <name type="common">Gray short-tailed opossum</name>
    <dbReference type="NCBI Taxonomy" id="13616"/>
    <lineage>
        <taxon>Eukaryota</taxon>
        <taxon>Metazoa</taxon>
        <taxon>Chordata</taxon>
        <taxon>Craniata</taxon>
        <taxon>Vertebrata</taxon>
        <taxon>Euteleostomi</taxon>
        <taxon>Mammalia</taxon>
        <taxon>Metatheria</taxon>
        <taxon>Didelphimorphia</taxon>
        <taxon>Didelphidae</taxon>
        <taxon>Monodelphis</taxon>
    </lineage>
</organism>
<keyword evidence="1 2" id="KW-0694">RNA-binding</keyword>
<evidence type="ECO:0000313" key="5">
    <source>
        <dbReference type="Ensembl" id="ENSMODP00000043915.1"/>
    </source>
</evidence>
<dbReference type="SUPFAM" id="SSF54928">
    <property type="entry name" value="RNA-binding domain, RBD"/>
    <property type="match status" value="1"/>
</dbReference>
<dbReference type="FunFam" id="3.30.70.330:FF:001149">
    <property type="entry name" value="RNA binding motif protein X-linked 2"/>
    <property type="match status" value="1"/>
</dbReference>
<evidence type="ECO:0000313" key="6">
    <source>
        <dbReference type="Proteomes" id="UP000002280"/>
    </source>
</evidence>
<dbReference type="Bgee" id="ENSMODG00000047194">
    <property type="expression patterns" value="Expressed in skeleton of lower jaw and 21 other cell types or tissues"/>
</dbReference>
<dbReference type="InterPro" id="IPR051847">
    <property type="entry name" value="RNA_proc/Spliceosome_comp"/>
</dbReference>
<evidence type="ECO:0000256" key="1">
    <source>
        <dbReference type="ARBA" id="ARBA00022884"/>
    </source>
</evidence>
<dbReference type="Gene3D" id="3.30.70.330">
    <property type="match status" value="1"/>
</dbReference>
<proteinExistence type="predicted"/>
<reference evidence="5" key="1">
    <citation type="journal article" date="2007" name="Nature">
        <title>Genome of the marsupial Monodelphis domestica reveals innovation in non-coding sequences.</title>
        <authorList>
            <person name="Mikkelsen T.S."/>
            <person name="Wakefield M.J."/>
            <person name="Aken B."/>
            <person name="Amemiya C.T."/>
            <person name="Chang J.L."/>
            <person name="Duke S."/>
            <person name="Garber M."/>
            <person name="Gentles A.J."/>
            <person name="Goodstadt L."/>
            <person name="Heger A."/>
            <person name="Jurka J."/>
            <person name="Kamal M."/>
            <person name="Mauceli E."/>
            <person name="Searle S.M."/>
            <person name="Sharpe T."/>
            <person name="Baker M.L."/>
            <person name="Batzer M.A."/>
            <person name="Benos P.V."/>
            <person name="Belov K."/>
            <person name="Clamp M."/>
            <person name="Cook A."/>
            <person name="Cuff J."/>
            <person name="Das R."/>
            <person name="Davidow L."/>
            <person name="Deakin J.E."/>
            <person name="Fazzari M.J."/>
            <person name="Glass J.L."/>
            <person name="Grabherr M."/>
            <person name="Greally J.M."/>
            <person name="Gu W."/>
            <person name="Hore T.A."/>
            <person name="Huttley G.A."/>
            <person name="Kleber M."/>
            <person name="Jirtle R.L."/>
            <person name="Koina E."/>
            <person name="Lee J.T."/>
            <person name="Mahony S."/>
            <person name="Marra M.A."/>
            <person name="Miller R.D."/>
            <person name="Nicholls R.D."/>
            <person name="Oda M."/>
            <person name="Papenfuss A.T."/>
            <person name="Parra Z.E."/>
            <person name="Pollock D.D."/>
            <person name="Ray D.A."/>
            <person name="Schein J.E."/>
            <person name="Speed T.P."/>
            <person name="Thompson K."/>
            <person name="VandeBerg J.L."/>
            <person name="Wade C.M."/>
            <person name="Walker J.A."/>
            <person name="Waters P.D."/>
            <person name="Webber C."/>
            <person name="Weidman J.R."/>
            <person name="Xie X."/>
            <person name="Zody M.C."/>
            <person name="Baldwin J."/>
            <person name="Abdouelleil A."/>
            <person name="Abdulkadir J."/>
            <person name="Abebe A."/>
            <person name="Abera B."/>
            <person name="Abreu J."/>
            <person name="Acer S.C."/>
            <person name="Aftuck L."/>
            <person name="Alexander A."/>
            <person name="An P."/>
            <person name="Anderson E."/>
            <person name="Anderson S."/>
            <person name="Arachi H."/>
            <person name="Azer M."/>
            <person name="Bachantsang P."/>
            <person name="Barry A."/>
            <person name="Bayul T."/>
            <person name="Berlin A."/>
            <person name="Bessette D."/>
            <person name="Bloom T."/>
            <person name="Bloom T."/>
            <person name="Boguslavskiy L."/>
            <person name="Bonnet C."/>
            <person name="Boukhgalter B."/>
            <person name="Bourzgui I."/>
            <person name="Brown A."/>
            <person name="Cahill P."/>
            <person name="Channer S."/>
            <person name="Cheshatsang Y."/>
            <person name="Chuda L."/>
            <person name="Citroen M."/>
            <person name="Collymore A."/>
            <person name="Cooke P."/>
            <person name="Costello M."/>
            <person name="D'Aco K."/>
            <person name="Daza R."/>
            <person name="De Haan G."/>
            <person name="DeGray S."/>
            <person name="DeMaso C."/>
            <person name="Dhargay N."/>
            <person name="Dooley K."/>
            <person name="Dooley E."/>
            <person name="Doricent M."/>
            <person name="Dorje P."/>
            <person name="Dorjee K."/>
            <person name="Dupes A."/>
            <person name="Elong R."/>
            <person name="Falk J."/>
            <person name="Farina A."/>
            <person name="Faro S."/>
            <person name="Ferguson D."/>
            <person name="Fisher S."/>
            <person name="Foley C.D."/>
            <person name="Franke A."/>
            <person name="Friedrich D."/>
            <person name="Gadbois L."/>
            <person name="Gearin G."/>
            <person name="Gearin C.R."/>
            <person name="Giannoukos G."/>
            <person name="Goode T."/>
            <person name="Graham J."/>
            <person name="Grandbois E."/>
            <person name="Grewal S."/>
            <person name="Gyaltsen K."/>
            <person name="Hafez N."/>
            <person name="Hagos B."/>
            <person name="Hall J."/>
            <person name="Henson C."/>
            <person name="Hollinger A."/>
            <person name="Honan T."/>
            <person name="Huard M.D."/>
            <person name="Hughes L."/>
            <person name="Hurhula B."/>
            <person name="Husby M.E."/>
            <person name="Kamat A."/>
            <person name="Kanga B."/>
            <person name="Kashin S."/>
            <person name="Khazanovich D."/>
            <person name="Kisner P."/>
            <person name="Lance K."/>
            <person name="Lara M."/>
            <person name="Lee W."/>
            <person name="Lennon N."/>
            <person name="Letendre F."/>
            <person name="LeVine R."/>
            <person name="Lipovsky A."/>
            <person name="Liu X."/>
            <person name="Liu J."/>
            <person name="Liu S."/>
            <person name="Lokyitsang T."/>
            <person name="Lokyitsang Y."/>
            <person name="Lubonja R."/>
            <person name="Lui A."/>
            <person name="MacDonald P."/>
            <person name="Magnisalis V."/>
            <person name="Maru K."/>
            <person name="Matthews C."/>
            <person name="McCusker W."/>
            <person name="McDonough S."/>
            <person name="Mehta T."/>
            <person name="Meldrim J."/>
            <person name="Meneus L."/>
            <person name="Mihai O."/>
            <person name="Mihalev A."/>
            <person name="Mihova T."/>
            <person name="Mittelman R."/>
            <person name="Mlenga V."/>
            <person name="Montmayeur A."/>
            <person name="Mulrain L."/>
            <person name="Navidi A."/>
            <person name="Naylor J."/>
            <person name="Negash T."/>
            <person name="Nguyen T."/>
            <person name="Nguyen N."/>
            <person name="Nicol R."/>
            <person name="Norbu C."/>
            <person name="Norbu N."/>
            <person name="Novod N."/>
            <person name="O'Neill B."/>
            <person name="Osman S."/>
            <person name="Markiewicz E."/>
            <person name="Oyono O.L."/>
            <person name="Patti C."/>
            <person name="Phunkhang P."/>
            <person name="Pierre F."/>
            <person name="Priest M."/>
            <person name="Raghuraman S."/>
            <person name="Rege F."/>
            <person name="Reyes R."/>
            <person name="Rise C."/>
            <person name="Rogov P."/>
            <person name="Ross K."/>
            <person name="Ryan E."/>
            <person name="Settipalli S."/>
            <person name="Shea T."/>
            <person name="Sherpa N."/>
            <person name="Shi L."/>
            <person name="Shih D."/>
            <person name="Sparrow T."/>
            <person name="Spaulding J."/>
            <person name="Stalker J."/>
            <person name="Stange-Thomann N."/>
            <person name="Stavropoulos S."/>
            <person name="Stone C."/>
            <person name="Strader C."/>
            <person name="Tesfaye S."/>
            <person name="Thomson T."/>
            <person name="Thoulutsang Y."/>
            <person name="Thoulutsang D."/>
            <person name="Topham K."/>
            <person name="Topping I."/>
            <person name="Tsamla T."/>
            <person name="Vassiliev H."/>
            <person name="Vo A."/>
            <person name="Wangchuk T."/>
            <person name="Wangdi T."/>
            <person name="Weiand M."/>
            <person name="Wilkinson J."/>
            <person name="Wilson A."/>
            <person name="Yadav S."/>
            <person name="Young G."/>
            <person name="Yu Q."/>
            <person name="Zembek L."/>
            <person name="Zhong D."/>
            <person name="Zimmer A."/>
            <person name="Zwirko Z."/>
            <person name="Jaffe D.B."/>
            <person name="Alvarez P."/>
            <person name="Brockman W."/>
            <person name="Butler J."/>
            <person name="Chin C."/>
            <person name="Gnerre S."/>
            <person name="MacCallum I."/>
            <person name="Graves J.A."/>
            <person name="Ponting C.P."/>
            <person name="Breen M."/>
            <person name="Samollow P.B."/>
            <person name="Lander E.S."/>
            <person name="Lindblad-Toh K."/>
        </authorList>
    </citation>
    <scope>NUCLEOTIDE SEQUENCE [LARGE SCALE GENOMIC DNA]</scope>
</reference>
<feature type="compositionally biased region" description="Basic residues" evidence="3">
    <location>
        <begin position="304"/>
        <end position="315"/>
    </location>
</feature>
<evidence type="ECO:0000256" key="2">
    <source>
        <dbReference type="PROSITE-ProRule" id="PRU00176"/>
    </source>
</evidence>
<dbReference type="Proteomes" id="UP000002280">
    <property type="component" value="Unplaced"/>
</dbReference>
<dbReference type="PANTHER" id="PTHR45880">
    <property type="entry name" value="RNA-BINDING MOTIF PROTEIN, X-LINKED 2"/>
    <property type="match status" value="1"/>
</dbReference>
<dbReference type="InterPro" id="IPR035979">
    <property type="entry name" value="RBD_domain_sf"/>
</dbReference>
<dbReference type="Ensembl" id="ENSMODT00000085638.1">
    <property type="protein sequence ID" value="ENSMODP00000043915.1"/>
    <property type="gene ID" value="ENSMODG00000047194.1"/>
</dbReference>
<name>A0A5F8G8U8_MONDO</name>
<feature type="compositionally biased region" description="Basic and acidic residues" evidence="3">
    <location>
        <begin position="91"/>
        <end position="101"/>
    </location>
</feature>
<accession>A0A5F8G8U8</accession>
<feature type="domain" description="RRM" evidence="4">
    <location>
        <begin position="1"/>
        <end position="79"/>
    </location>
</feature>
<dbReference type="PROSITE" id="PS50102">
    <property type="entry name" value="RRM"/>
    <property type="match status" value="1"/>
</dbReference>
<dbReference type="InParanoid" id="A0A5F8G8U8"/>
<reference evidence="5" key="3">
    <citation type="submission" date="2025-09" db="UniProtKB">
        <authorList>
            <consortium name="Ensembl"/>
        </authorList>
    </citation>
    <scope>IDENTIFICATION</scope>
</reference>
<feature type="compositionally biased region" description="Basic and acidic residues" evidence="3">
    <location>
        <begin position="316"/>
        <end position="327"/>
    </location>
</feature>
<dbReference type="GO" id="GO:0071011">
    <property type="term" value="C:precatalytic spliceosome"/>
    <property type="evidence" value="ECO:0000318"/>
    <property type="project" value="GO_Central"/>
</dbReference>
<feature type="compositionally biased region" description="Basic residues" evidence="3">
    <location>
        <begin position="272"/>
        <end position="285"/>
    </location>
</feature>
<feature type="compositionally biased region" description="Basic and acidic residues" evidence="3">
    <location>
        <begin position="182"/>
        <end position="197"/>
    </location>
</feature>
<dbReference type="GO" id="GO:0003723">
    <property type="term" value="F:RNA binding"/>
    <property type="evidence" value="ECO:0007669"/>
    <property type="project" value="UniProtKB-UniRule"/>
</dbReference>
<feature type="region of interest" description="Disordered" evidence="3">
    <location>
        <begin position="80"/>
        <end position="336"/>
    </location>
</feature>
<dbReference type="STRING" id="13616.ENSMODP00000043915"/>
<dbReference type="Pfam" id="PF00076">
    <property type="entry name" value="RRM_1"/>
    <property type="match status" value="1"/>
</dbReference>
<dbReference type="SMART" id="SM00360">
    <property type="entry name" value="RRM"/>
    <property type="match status" value="1"/>
</dbReference>
<protein>
    <recommendedName>
        <fullName evidence="4">RRM domain-containing protein</fullName>
    </recommendedName>
</protein>
<dbReference type="GO" id="GO:0000398">
    <property type="term" value="P:mRNA splicing, via spliceosome"/>
    <property type="evidence" value="ECO:0000318"/>
    <property type="project" value="GO_Central"/>
</dbReference>
<reference evidence="5" key="2">
    <citation type="submission" date="2025-08" db="UniProtKB">
        <authorList>
            <consortium name="Ensembl"/>
        </authorList>
    </citation>
    <scope>IDENTIFICATION</scope>
</reference>
<dbReference type="InterPro" id="IPR000504">
    <property type="entry name" value="RRM_dom"/>
</dbReference>
<feature type="compositionally biased region" description="Polar residues" evidence="3">
    <location>
        <begin position="239"/>
        <end position="249"/>
    </location>
</feature>
<dbReference type="GeneTree" id="ENSGT00890000139472"/>
<evidence type="ECO:0000259" key="4">
    <source>
        <dbReference type="PROSITE" id="PS50102"/>
    </source>
</evidence>
<dbReference type="GO" id="GO:0005686">
    <property type="term" value="C:U2 snRNP"/>
    <property type="evidence" value="ECO:0000318"/>
    <property type="project" value="GO_Central"/>
</dbReference>
<keyword evidence="6" id="KW-1185">Reference proteome</keyword>